<dbReference type="GO" id="GO:0005509">
    <property type="term" value="F:calcium ion binding"/>
    <property type="evidence" value="ECO:0007669"/>
    <property type="project" value="InterPro"/>
</dbReference>
<evidence type="ECO:0000313" key="4">
    <source>
        <dbReference type="Proteomes" id="UP000346198"/>
    </source>
</evidence>
<gene>
    <name evidence="3" type="ORF">SCARR_01805</name>
</gene>
<dbReference type="InterPro" id="IPR018247">
    <property type="entry name" value="EF_Hand_1_Ca_BS"/>
</dbReference>
<dbReference type="InterPro" id="IPR011992">
    <property type="entry name" value="EF-hand-dom_pair"/>
</dbReference>
<protein>
    <recommendedName>
        <fullName evidence="2">EF-hand domain-containing protein</fullName>
    </recommendedName>
</protein>
<feature type="domain" description="EF-hand" evidence="2">
    <location>
        <begin position="30"/>
        <end position="55"/>
    </location>
</feature>
<feature type="chain" id="PRO_5025673818" description="EF-hand domain-containing protein" evidence="1">
    <location>
        <begin position="22"/>
        <end position="102"/>
    </location>
</feature>
<keyword evidence="1" id="KW-0732">Signal</keyword>
<organism evidence="3 4">
    <name type="scientific">Pontiella sulfatireligans</name>
    <dbReference type="NCBI Taxonomy" id="2750658"/>
    <lineage>
        <taxon>Bacteria</taxon>
        <taxon>Pseudomonadati</taxon>
        <taxon>Kiritimatiellota</taxon>
        <taxon>Kiritimatiellia</taxon>
        <taxon>Kiritimatiellales</taxon>
        <taxon>Pontiellaceae</taxon>
        <taxon>Pontiella</taxon>
    </lineage>
</organism>
<feature type="domain" description="EF-hand" evidence="2">
    <location>
        <begin position="60"/>
        <end position="95"/>
    </location>
</feature>
<dbReference type="Gene3D" id="1.10.238.10">
    <property type="entry name" value="EF-hand"/>
    <property type="match status" value="1"/>
</dbReference>
<dbReference type="Pfam" id="PF13202">
    <property type="entry name" value="EF-hand_5"/>
    <property type="match status" value="1"/>
</dbReference>
<sequence>MKRLLLTMLVLVGFVAMDASAKEKPAEKTRTADTDKDGKVSKEEFLALAKKNAEKKGIEYNQKRAENIFAKKDTNKDGFLTADDVVKKTAPKKEKGAGTAEQ</sequence>
<feature type="signal peptide" evidence="1">
    <location>
        <begin position="1"/>
        <end position="21"/>
    </location>
</feature>
<dbReference type="InterPro" id="IPR002048">
    <property type="entry name" value="EF_hand_dom"/>
</dbReference>
<reference evidence="3 4" key="1">
    <citation type="submission" date="2019-04" db="EMBL/GenBank/DDBJ databases">
        <authorList>
            <person name="Van Vliet M D."/>
        </authorList>
    </citation>
    <scope>NUCLEOTIDE SEQUENCE [LARGE SCALE GENOMIC DNA]</scope>
    <source>
        <strain evidence="3 4">F21</strain>
    </source>
</reference>
<proteinExistence type="predicted"/>
<evidence type="ECO:0000259" key="2">
    <source>
        <dbReference type="PROSITE" id="PS50222"/>
    </source>
</evidence>
<evidence type="ECO:0000313" key="3">
    <source>
        <dbReference type="EMBL" id="VGO19746.1"/>
    </source>
</evidence>
<evidence type="ECO:0000256" key="1">
    <source>
        <dbReference type="SAM" id="SignalP"/>
    </source>
</evidence>
<dbReference type="AlphaFoldDB" id="A0A6C2UKN6"/>
<dbReference type="PROSITE" id="PS50222">
    <property type="entry name" value="EF_HAND_2"/>
    <property type="match status" value="2"/>
</dbReference>
<dbReference type="RefSeq" id="WP_168433153.1">
    <property type="nucleotide sequence ID" value="NZ_CAAHFH010000001.1"/>
</dbReference>
<keyword evidence="4" id="KW-1185">Reference proteome</keyword>
<name>A0A6C2UKN6_9BACT</name>
<dbReference type="EMBL" id="CAAHFH010000001">
    <property type="protein sequence ID" value="VGO19746.1"/>
    <property type="molecule type" value="Genomic_DNA"/>
</dbReference>
<dbReference type="SUPFAM" id="SSF47473">
    <property type="entry name" value="EF-hand"/>
    <property type="match status" value="1"/>
</dbReference>
<accession>A0A6C2UKN6</accession>
<dbReference type="Proteomes" id="UP000346198">
    <property type="component" value="Unassembled WGS sequence"/>
</dbReference>
<dbReference type="PROSITE" id="PS00018">
    <property type="entry name" value="EF_HAND_1"/>
    <property type="match status" value="2"/>
</dbReference>